<organism evidence="2">
    <name type="scientific">Attheya septentrionalis</name>
    <dbReference type="NCBI Taxonomy" id="420275"/>
    <lineage>
        <taxon>Eukaryota</taxon>
        <taxon>Sar</taxon>
        <taxon>Stramenopiles</taxon>
        <taxon>Ochrophyta</taxon>
        <taxon>Bacillariophyta</taxon>
        <taxon>Coscinodiscophyceae</taxon>
        <taxon>Chaetocerotophycidae</taxon>
        <taxon>Chaetocerotales</taxon>
        <taxon>Attheyaceae</taxon>
        <taxon>Attheya</taxon>
    </lineage>
</organism>
<gene>
    <name evidence="2" type="ORF">ASEP1449_LOCUS661</name>
</gene>
<name>A0A7S2U540_9STRA</name>
<dbReference type="EMBL" id="HBHQ01001034">
    <property type="protein sequence ID" value="CAD9808839.1"/>
    <property type="molecule type" value="Transcribed_RNA"/>
</dbReference>
<reference evidence="2" key="1">
    <citation type="submission" date="2021-01" db="EMBL/GenBank/DDBJ databases">
        <authorList>
            <person name="Corre E."/>
            <person name="Pelletier E."/>
            <person name="Niang G."/>
            <person name="Scheremetjew M."/>
            <person name="Finn R."/>
            <person name="Kale V."/>
            <person name="Holt S."/>
            <person name="Cochrane G."/>
            <person name="Meng A."/>
            <person name="Brown T."/>
            <person name="Cohen L."/>
        </authorList>
    </citation>
    <scope>NUCLEOTIDE SEQUENCE</scope>
    <source>
        <strain evidence="2">CCMP2084</strain>
    </source>
</reference>
<feature type="compositionally biased region" description="Acidic residues" evidence="1">
    <location>
        <begin position="75"/>
        <end position="90"/>
    </location>
</feature>
<feature type="compositionally biased region" description="Low complexity" evidence="1">
    <location>
        <begin position="93"/>
        <end position="103"/>
    </location>
</feature>
<feature type="compositionally biased region" description="Polar residues" evidence="1">
    <location>
        <begin position="60"/>
        <end position="73"/>
    </location>
</feature>
<evidence type="ECO:0000313" key="2">
    <source>
        <dbReference type="EMBL" id="CAD9808839.1"/>
    </source>
</evidence>
<sequence length="150" mass="17302">MILWVVRENDDVLETSEVVYQYYNDLDENEEEYGRIVEEEGDWWFDTRVPRCVKDDPGNPGTTTDSMSDNASADDTLEKETLEEEEEEESLVASWSNNNNNNETTAAEEITSTMRITTINGSDGVLEQEQCSMVWIRYVDTKCVLYSKNE</sequence>
<evidence type="ECO:0000256" key="1">
    <source>
        <dbReference type="SAM" id="MobiDB-lite"/>
    </source>
</evidence>
<proteinExistence type="predicted"/>
<feature type="region of interest" description="Disordered" evidence="1">
    <location>
        <begin position="49"/>
        <end position="103"/>
    </location>
</feature>
<protein>
    <submittedName>
        <fullName evidence="2">Uncharacterized protein</fullName>
    </submittedName>
</protein>
<dbReference type="AlphaFoldDB" id="A0A7S2U540"/>
<accession>A0A7S2U540</accession>